<dbReference type="SMART" id="SM00822">
    <property type="entry name" value="PKS_KR"/>
    <property type="match status" value="1"/>
</dbReference>
<feature type="domain" description="Ketoreductase" evidence="9">
    <location>
        <begin position="7"/>
        <end position="187"/>
    </location>
</feature>
<evidence type="ECO:0000256" key="6">
    <source>
        <dbReference type="PIRSR" id="PIRSR611284-1"/>
    </source>
</evidence>
<name>A0A101N1C2_9ACTN</name>
<dbReference type="GO" id="GO:0051287">
    <property type="term" value="F:NAD binding"/>
    <property type="evidence" value="ECO:0007669"/>
    <property type="project" value="UniProtKB-UniRule"/>
</dbReference>
<feature type="active site" description="Proton acceptor" evidence="6">
    <location>
        <position position="156"/>
    </location>
</feature>
<feature type="binding site" evidence="7">
    <location>
        <position position="189"/>
    </location>
    <ligand>
        <name>NADP(+)</name>
        <dbReference type="ChEBI" id="CHEBI:58349"/>
    </ligand>
</feature>
<feature type="binding site" evidence="7">
    <location>
        <begin position="156"/>
        <end position="160"/>
    </location>
    <ligand>
        <name>NADP(+)</name>
        <dbReference type="ChEBI" id="CHEBI:58349"/>
    </ligand>
</feature>
<dbReference type="InterPro" id="IPR002347">
    <property type="entry name" value="SDR_fam"/>
</dbReference>
<dbReference type="EC" id="1.1.1.100" evidence="3 8"/>
<evidence type="ECO:0000256" key="8">
    <source>
        <dbReference type="RuleBase" id="RU366074"/>
    </source>
</evidence>
<evidence type="ECO:0000313" key="10">
    <source>
        <dbReference type="EMBL" id="KUM84719.1"/>
    </source>
</evidence>
<dbReference type="InterPro" id="IPR050259">
    <property type="entry name" value="SDR"/>
</dbReference>
<dbReference type="GO" id="GO:0004316">
    <property type="term" value="F:3-oxoacyl-[acyl-carrier-protein] reductase (NADPH) activity"/>
    <property type="evidence" value="ECO:0007669"/>
    <property type="project" value="UniProtKB-UniRule"/>
</dbReference>
<keyword evidence="8" id="KW-0275">Fatty acid biosynthesis</keyword>
<comment type="similarity">
    <text evidence="2 8">Belongs to the short-chain dehydrogenases/reductases (SDR) family.</text>
</comment>
<dbReference type="GO" id="GO:0006633">
    <property type="term" value="P:fatty acid biosynthetic process"/>
    <property type="evidence" value="ECO:0007669"/>
    <property type="project" value="UniProtKB-UniPathway"/>
</dbReference>
<dbReference type="InterPro" id="IPR036291">
    <property type="entry name" value="NAD(P)-bd_dom_sf"/>
</dbReference>
<dbReference type="PRINTS" id="PR00081">
    <property type="entry name" value="GDHRDH"/>
</dbReference>
<dbReference type="AlphaFoldDB" id="A0A101N1C2"/>
<comment type="function">
    <text evidence="8">Catalyzes the NADPH-dependent reduction of beta-ketoacyl-ACP substrates to beta-hydroxyacyl-ACP products, the first reductive step in the elongation cycle of fatty acid biosynthesis.</text>
</comment>
<dbReference type="InterPro" id="IPR020904">
    <property type="entry name" value="Sc_DH/Rdtase_CS"/>
</dbReference>
<dbReference type="InterPro" id="IPR011284">
    <property type="entry name" value="3oxo_ACP_reduc"/>
</dbReference>
<sequence length="248" mass="26533">MDHDRRPVALVTGGSRGIGRAVVRELARDGHDVAFCYRARGDAAQEAAKEAEELGARVLARPTDVTDADDVRALVHDVEEQLGPVDVLVTSAGVTRDNPLVTMSEEDWRQVLRINLDGTFTVCHAVIMGMMKRRRGVVLTLSSVSGVYGNARQTNYSASKAGIIGFTRALAKEVGGFGIRANVVAPGYIDTDMTAVLREREHQRAVDSVPLGRFGTVEEVAGLVAFLASDRASYITGAVVQVDGGITI</sequence>
<accession>A0A101N1C2</accession>
<keyword evidence="8" id="KW-0443">Lipid metabolism</keyword>
<comment type="caution">
    <text evidence="10">The sequence shown here is derived from an EMBL/GenBank/DDBJ whole genome shotgun (WGS) entry which is preliminary data.</text>
</comment>
<feature type="binding site" evidence="7">
    <location>
        <begin position="13"/>
        <end position="16"/>
    </location>
    <ligand>
        <name>NADP(+)</name>
        <dbReference type="ChEBI" id="CHEBI:58349"/>
    </ligand>
</feature>
<dbReference type="UniPathway" id="UPA00094"/>
<organism evidence="10 11">
    <name type="scientific">Streptomyces pseudovenezuelae</name>
    <dbReference type="NCBI Taxonomy" id="67350"/>
    <lineage>
        <taxon>Bacteria</taxon>
        <taxon>Bacillati</taxon>
        <taxon>Actinomycetota</taxon>
        <taxon>Actinomycetes</taxon>
        <taxon>Kitasatosporales</taxon>
        <taxon>Streptomycetaceae</taxon>
        <taxon>Streptomyces</taxon>
        <taxon>Streptomyces aurantiacus group</taxon>
    </lineage>
</organism>
<comment type="pathway">
    <text evidence="1 8">Lipid metabolism; fatty acid biosynthesis.</text>
</comment>
<dbReference type="InterPro" id="IPR057326">
    <property type="entry name" value="KR_dom"/>
</dbReference>
<evidence type="ECO:0000256" key="3">
    <source>
        <dbReference type="ARBA" id="ARBA00012948"/>
    </source>
</evidence>
<comment type="subunit">
    <text evidence="8">Homotetramer.</text>
</comment>
<dbReference type="NCBIfam" id="NF009466">
    <property type="entry name" value="PRK12826.1-2"/>
    <property type="match status" value="1"/>
</dbReference>
<dbReference type="SUPFAM" id="SSF51735">
    <property type="entry name" value="NAD(P)-binding Rossmann-fold domains"/>
    <property type="match status" value="1"/>
</dbReference>
<dbReference type="PROSITE" id="PS00061">
    <property type="entry name" value="ADH_SHORT"/>
    <property type="match status" value="1"/>
</dbReference>
<evidence type="ECO:0000256" key="5">
    <source>
        <dbReference type="ARBA" id="ARBA00048508"/>
    </source>
</evidence>
<protein>
    <recommendedName>
        <fullName evidence="3 8">3-oxoacyl-[acyl-carrier-protein] reductase</fullName>
        <ecNumber evidence="3 8">1.1.1.100</ecNumber>
    </recommendedName>
</protein>
<evidence type="ECO:0000256" key="1">
    <source>
        <dbReference type="ARBA" id="ARBA00005194"/>
    </source>
</evidence>
<dbReference type="PANTHER" id="PTHR42879:SF2">
    <property type="entry name" value="3-OXOACYL-[ACYL-CARRIER-PROTEIN] REDUCTASE FABG"/>
    <property type="match status" value="1"/>
</dbReference>
<evidence type="ECO:0000256" key="4">
    <source>
        <dbReference type="ARBA" id="ARBA00023002"/>
    </source>
</evidence>
<reference evidence="10 11" key="1">
    <citation type="submission" date="2015-10" db="EMBL/GenBank/DDBJ databases">
        <title>Draft genome sequence of Streptomyces pseudovenezuelae DSM 40212, type strain for the species Streptomyces pseudovenezuelae.</title>
        <authorList>
            <person name="Ruckert C."/>
            <person name="Winkler A."/>
            <person name="Kalinowski J."/>
            <person name="Kampfer P."/>
            <person name="Glaeser S."/>
        </authorList>
    </citation>
    <scope>NUCLEOTIDE SEQUENCE [LARGE SCALE GENOMIC DNA]</scope>
    <source>
        <strain evidence="10 11">DSM 40212</strain>
    </source>
</reference>
<dbReference type="OrthoDB" id="9804774at2"/>
<keyword evidence="7 8" id="KW-0521">NADP</keyword>
<proteinExistence type="inferred from homology"/>
<keyword evidence="8" id="KW-0444">Lipid biosynthesis</keyword>
<keyword evidence="8" id="KW-0276">Fatty acid metabolism</keyword>
<dbReference type="PRINTS" id="PR00080">
    <property type="entry name" value="SDRFAMILY"/>
</dbReference>
<comment type="catalytic activity">
    <reaction evidence="5 8">
        <text>a (3R)-hydroxyacyl-[ACP] + NADP(+) = a 3-oxoacyl-[ACP] + NADPH + H(+)</text>
        <dbReference type="Rhea" id="RHEA:17397"/>
        <dbReference type="Rhea" id="RHEA-COMP:9916"/>
        <dbReference type="Rhea" id="RHEA-COMP:9945"/>
        <dbReference type="ChEBI" id="CHEBI:15378"/>
        <dbReference type="ChEBI" id="CHEBI:57783"/>
        <dbReference type="ChEBI" id="CHEBI:58349"/>
        <dbReference type="ChEBI" id="CHEBI:78776"/>
        <dbReference type="ChEBI" id="CHEBI:78827"/>
        <dbReference type="EC" id="1.1.1.100"/>
    </reaction>
</comment>
<dbReference type="RefSeq" id="WP_031051636.1">
    <property type="nucleotide sequence ID" value="NZ_CP109024.1"/>
</dbReference>
<dbReference type="PANTHER" id="PTHR42879">
    <property type="entry name" value="3-OXOACYL-(ACYL-CARRIER-PROTEIN) REDUCTASE"/>
    <property type="match status" value="1"/>
</dbReference>
<gene>
    <name evidence="10" type="ORF">AQI94_29595</name>
</gene>
<evidence type="ECO:0000313" key="11">
    <source>
        <dbReference type="Proteomes" id="UP000053039"/>
    </source>
</evidence>
<evidence type="ECO:0000259" key="9">
    <source>
        <dbReference type="SMART" id="SM00822"/>
    </source>
</evidence>
<dbReference type="Gene3D" id="3.40.50.720">
    <property type="entry name" value="NAD(P)-binding Rossmann-like Domain"/>
    <property type="match status" value="1"/>
</dbReference>
<evidence type="ECO:0000256" key="7">
    <source>
        <dbReference type="PIRSR" id="PIRSR611284-2"/>
    </source>
</evidence>
<evidence type="ECO:0000256" key="2">
    <source>
        <dbReference type="ARBA" id="ARBA00006484"/>
    </source>
</evidence>
<keyword evidence="4 8" id="KW-0560">Oxidoreductase</keyword>
<dbReference type="Proteomes" id="UP000053039">
    <property type="component" value="Unassembled WGS sequence"/>
</dbReference>
<dbReference type="NCBIfam" id="TIGR01830">
    <property type="entry name" value="3oxo_ACP_reduc"/>
    <property type="match status" value="1"/>
</dbReference>
<dbReference type="FunFam" id="3.40.50.720:FF:000173">
    <property type="entry name" value="3-oxoacyl-[acyl-carrier protein] reductase"/>
    <property type="match status" value="1"/>
</dbReference>
<dbReference type="Pfam" id="PF13561">
    <property type="entry name" value="adh_short_C2"/>
    <property type="match status" value="1"/>
</dbReference>
<dbReference type="EMBL" id="LMWM01000030">
    <property type="protein sequence ID" value="KUM84719.1"/>
    <property type="molecule type" value="Genomic_DNA"/>
</dbReference>
<dbReference type="CDD" id="cd05333">
    <property type="entry name" value="BKR_SDR_c"/>
    <property type="match status" value="1"/>
</dbReference>